<dbReference type="SMART" id="SM00327">
    <property type="entry name" value="VWA"/>
    <property type="match status" value="1"/>
</dbReference>
<dbReference type="PROSITE" id="PS51468">
    <property type="entry name" value="VIT"/>
    <property type="match status" value="1"/>
</dbReference>
<gene>
    <name evidence="5" type="ORF">GMOD_00002650</name>
</gene>
<feature type="domain" description="VWFA" evidence="3">
    <location>
        <begin position="397"/>
        <end position="573"/>
    </location>
</feature>
<feature type="compositionally biased region" description="Pro residues" evidence="1">
    <location>
        <begin position="881"/>
        <end position="893"/>
    </location>
</feature>
<dbReference type="InterPro" id="IPR036465">
    <property type="entry name" value="vWFA_dom_sf"/>
</dbReference>
<feature type="compositionally biased region" description="Low complexity" evidence="1">
    <location>
        <begin position="894"/>
        <end position="908"/>
    </location>
</feature>
<organism evidence="5 6">
    <name type="scientific">Pyrenophora seminiperda CCB06</name>
    <dbReference type="NCBI Taxonomy" id="1302712"/>
    <lineage>
        <taxon>Eukaryota</taxon>
        <taxon>Fungi</taxon>
        <taxon>Dikarya</taxon>
        <taxon>Ascomycota</taxon>
        <taxon>Pezizomycotina</taxon>
        <taxon>Dothideomycetes</taxon>
        <taxon>Pleosporomycetidae</taxon>
        <taxon>Pleosporales</taxon>
        <taxon>Pleosporineae</taxon>
        <taxon>Pleosporaceae</taxon>
        <taxon>Pyrenophora</taxon>
    </lineage>
</organism>
<dbReference type="Pfam" id="PF13768">
    <property type="entry name" value="VWA_3"/>
    <property type="match status" value="1"/>
</dbReference>
<reference evidence="5 6" key="1">
    <citation type="journal article" date="2014" name="PLoS ONE">
        <title>De novo Genome Assembly of the Fungal Plant Pathogen Pyrenophora semeniperda.</title>
        <authorList>
            <person name="Soliai M.M."/>
            <person name="Meyer S.E."/>
            <person name="Udall J.A."/>
            <person name="Elzinga D.E."/>
            <person name="Hermansen R.A."/>
            <person name="Bodily P.M."/>
            <person name="Hart A.A."/>
            <person name="Coleman C.E."/>
        </authorList>
    </citation>
    <scope>NUCLEOTIDE SEQUENCE [LARGE SCALE GENOMIC DNA]</scope>
    <source>
        <strain evidence="5 6">CCB06</strain>
        <tissue evidence="5">Mycelium</tissue>
    </source>
</reference>
<dbReference type="EMBL" id="KE747817">
    <property type="protein sequence ID" value="RMZ68798.1"/>
    <property type="molecule type" value="Genomic_DNA"/>
</dbReference>
<protein>
    <submittedName>
        <fullName evidence="5">von willebrand domain-containing</fullName>
    </submittedName>
</protein>
<evidence type="ECO:0000259" key="3">
    <source>
        <dbReference type="PROSITE" id="PS50234"/>
    </source>
</evidence>
<feature type="domain" description="VIT" evidence="4">
    <location>
        <begin position="124"/>
        <end position="249"/>
    </location>
</feature>
<dbReference type="PANTHER" id="PTHR45737">
    <property type="entry name" value="VON WILLEBRAND FACTOR A DOMAIN-CONTAINING PROTEIN 5A"/>
    <property type="match status" value="1"/>
</dbReference>
<dbReference type="PROSITE" id="PS50234">
    <property type="entry name" value="VWFA"/>
    <property type="match status" value="1"/>
</dbReference>
<evidence type="ECO:0000259" key="4">
    <source>
        <dbReference type="PROSITE" id="PS51468"/>
    </source>
</evidence>
<evidence type="ECO:0000313" key="5">
    <source>
        <dbReference type="EMBL" id="RMZ68798.1"/>
    </source>
</evidence>
<dbReference type="PANTHER" id="PTHR45737:SF6">
    <property type="entry name" value="VON WILLEBRAND FACTOR A DOMAIN-CONTAINING PROTEIN 5A"/>
    <property type="match status" value="1"/>
</dbReference>
<dbReference type="InterPro" id="IPR002035">
    <property type="entry name" value="VWF_A"/>
</dbReference>
<feature type="region of interest" description="Disordered" evidence="1">
    <location>
        <begin position="772"/>
        <end position="922"/>
    </location>
</feature>
<dbReference type="SUPFAM" id="SSF53300">
    <property type="entry name" value="vWA-like"/>
    <property type="match status" value="1"/>
</dbReference>
<dbReference type="OrthoDB" id="1729737at2759"/>
<feature type="compositionally biased region" description="Polar residues" evidence="1">
    <location>
        <begin position="819"/>
        <end position="838"/>
    </location>
</feature>
<dbReference type="AlphaFoldDB" id="A0A3M7M2W7"/>
<dbReference type="SMART" id="SM00609">
    <property type="entry name" value="VIT"/>
    <property type="match status" value="1"/>
</dbReference>
<keyword evidence="2" id="KW-0732">Signal</keyword>
<dbReference type="Proteomes" id="UP000265663">
    <property type="component" value="Unassembled WGS sequence"/>
</dbReference>
<evidence type="ECO:0000313" key="6">
    <source>
        <dbReference type="Proteomes" id="UP000265663"/>
    </source>
</evidence>
<feature type="signal peptide" evidence="2">
    <location>
        <begin position="1"/>
        <end position="20"/>
    </location>
</feature>
<dbReference type="Pfam" id="PF08487">
    <property type="entry name" value="VIT"/>
    <property type="match status" value="1"/>
</dbReference>
<name>A0A3M7M2W7_9PLEO</name>
<proteinExistence type="predicted"/>
<dbReference type="InterPro" id="IPR013694">
    <property type="entry name" value="VIT"/>
</dbReference>
<feature type="compositionally biased region" description="Gly residues" evidence="1">
    <location>
        <begin position="855"/>
        <end position="866"/>
    </location>
</feature>
<accession>A0A3M7M2W7</accession>
<feature type="region of interest" description="Disordered" evidence="1">
    <location>
        <begin position="604"/>
        <end position="626"/>
    </location>
</feature>
<feature type="chain" id="PRO_5018215564" evidence="2">
    <location>
        <begin position="21"/>
        <end position="1096"/>
    </location>
</feature>
<evidence type="ECO:0000256" key="1">
    <source>
        <dbReference type="SAM" id="MobiDB-lite"/>
    </source>
</evidence>
<evidence type="ECO:0000256" key="2">
    <source>
        <dbReference type="SAM" id="SignalP"/>
    </source>
</evidence>
<dbReference type="Gene3D" id="3.40.50.410">
    <property type="entry name" value="von Willebrand factor, type A domain"/>
    <property type="match status" value="1"/>
</dbReference>
<keyword evidence="6" id="KW-1185">Reference proteome</keyword>
<sequence>MRAQLLFVGWGASLLFLIRGSVPMSTLDATISIVWLGLVKGLMRWFCGSEDTPILNIFFNKDLQYKGSPQDPFELFQHYQSNNLILAISSDTEVDIALSHPEIITISMRNYRNPYGSFSRHGCGCYVYNASTYERTYLPQVKLDSHTPVLSTASRTVVSQTFVNQPRRYDFPLFDGISVVDFFCQVGERTIYGLVKERSEARRTYDEAKGNGETAALLEQLPQAADVFTTAISNIPKSSSVFVTIKYVQELKHDAEVDGIRLTIPTSIYPRYDTYRGYTLDTTSTTDVQDISITVDVSMSKDIAIRKIMSPSHPIEVTFGSLSTSSINEDMTLSQGSAKLALQGTKGLEKDFVLQVVAKDVGIPQALLETHPILPHQRAVMATLVPKFNLESSQKPEIIFIADLSGSMAGNIPTLVSALKVFLKSIPVGCLFNICRFGTGHSFLWRKSQLYTGETVREAIDHVEAFSASMGGTETLNAVQACFKRRNKDLPTELMLLTDGDILNQQQLLDYLLAETKKEDVRVFPIGIGGGVSSALIEGVARAGRGFAQMVGNNEKLDSKIVRMLKGALTPHIKDYRLEVKYENDSVESVADSLRLRLNIDDGLNKKNNKKSKAEKSTPKPTISLYDADLIEEEPPQNRRTPRHLRRPTNYQAALASTNTPRNTIALHFPPVVLKGTSPQGPLELEIPIEIRKECDDGMIHQLAARKATQELEEGHGWISQATTIVGDSKKPVLVKKKYKHLFELMQRREAIAEKRKQVLDAMVSRDMEEKEREDWEMVGSSSTCSAVHGRLDRSPPAAAARGHSYGMHPQFTGGRGSSLPSASQGYSYNTSPSQLSGSRGVYNVQECSGDMRGGRGGRGGGGRGGRGGREASISSSHSSPPIPPASPSPPSPATETSSSSLSSPQDPHSNKRKRQEKSNATGPLLHRLIALESYAGHWSASLNLPYRDMNINPEEVLQALHKLSSAAKTQNTAAAAVTTTFTKSKLERLFMTALVVAFLEHHMQSEEETWELVVEKARLWLQGEVESGEFLDKVWRVAKGVLATSSFHRGGGVRGGVIQIVLVGSDAYAAMSRDGNGTKVGRDYGYTVFTCMFRV</sequence>